<evidence type="ECO:0000259" key="4">
    <source>
        <dbReference type="Pfam" id="PF01765"/>
    </source>
</evidence>
<feature type="domain" description="Ribosome recycling factor" evidence="4">
    <location>
        <begin position="19"/>
        <end position="182"/>
    </location>
</feature>
<feature type="coiled-coil region" evidence="3">
    <location>
        <begin position="153"/>
        <end position="180"/>
    </location>
</feature>
<dbReference type="InterPro" id="IPR023584">
    <property type="entry name" value="Ribosome_recyc_fac_dom"/>
</dbReference>
<evidence type="ECO:0000256" key="2">
    <source>
        <dbReference type="ARBA" id="ARBA00022917"/>
    </source>
</evidence>
<dbReference type="NCBIfam" id="TIGR00496">
    <property type="entry name" value="frr"/>
    <property type="match status" value="1"/>
</dbReference>
<dbReference type="PANTHER" id="PTHR20982">
    <property type="entry name" value="RIBOSOME RECYCLING FACTOR"/>
    <property type="match status" value="1"/>
</dbReference>
<dbReference type="EMBL" id="MEXH01000001">
    <property type="protein sequence ID" value="OGC93216.1"/>
    <property type="molecule type" value="Genomic_DNA"/>
</dbReference>
<evidence type="ECO:0000313" key="5">
    <source>
        <dbReference type="EMBL" id="OGC93216.1"/>
    </source>
</evidence>
<proteinExistence type="inferred from homology"/>
<dbReference type="InterPro" id="IPR036191">
    <property type="entry name" value="RRF_sf"/>
</dbReference>
<sequence length="185" mass="21265">MVDLEEVKRKMAAAVDFTRREVASIRTGRANPAIVENVMIGAYGGTARMKVVELGTISVHEAQQLAISPYDQSIIGDIRRDLEAANLGVTPVIDNGVIRMTFPPLTAERRLEYVRMLHVKLEDGRVKVRQIRHDKMSELKRQFEERVITEDDRHSWEKELQEVTDEMMEMIESMGKKKEEELKTL</sequence>
<dbReference type="GO" id="GO:0006412">
    <property type="term" value="P:translation"/>
    <property type="evidence" value="ECO:0007669"/>
    <property type="project" value="UniProtKB-KW"/>
</dbReference>
<reference evidence="5 6" key="1">
    <citation type="journal article" date="2016" name="Nat. Commun.">
        <title>Thousands of microbial genomes shed light on interconnected biogeochemical processes in an aquifer system.</title>
        <authorList>
            <person name="Anantharaman K."/>
            <person name="Brown C.T."/>
            <person name="Hug L.A."/>
            <person name="Sharon I."/>
            <person name="Castelle C.J."/>
            <person name="Probst A.J."/>
            <person name="Thomas B.C."/>
            <person name="Singh A."/>
            <person name="Wilkins M.J."/>
            <person name="Karaoz U."/>
            <person name="Brodie E.L."/>
            <person name="Williams K.H."/>
            <person name="Hubbard S.S."/>
            <person name="Banfield J.F."/>
        </authorList>
    </citation>
    <scope>NUCLEOTIDE SEQUENCE [LARGE SCALE GENOMIC DNA]</scope>
</reference>
<dbReference type="Gene3D" id="1.10.132.20">
    <property type="entry name" value="Ribosome-recycling factor"/>
    <property type="match status" value="1"/>
</dbReference>
<name>A0A1F4YHI9_9BACT</name>
<accession>A0A1F4YHI9</accession>
<dbReference type="Pfam" id="PF01765">
    <property type="entry name" value="RRF"/>
    <property type="match status" value="1"/>
</dbReference>
<evidence type="ECO:0000313" key="6">
    <source>
        <dbReference type="Proteomes" id="UP000178176"/>
    </source>
</evidence>
<keyword evidence="2" id="KW-0648">Protein biosynthesis</keyword>
<comment type="caution">
    <text evidence="5">The sequence shown here is derived from an EMBL/GenBank/DDBJ whole genome shotgun (WGS) entry which is preliminary data.</text>
</comment>
<dbReference type="InterPro" id="IPR002661">
    <property type="entry name" value="Ribosome_recyc_fac"/>
</dbReference>
<dbReference type="PANTHER" id="PTHR20982:SF3">
    <property type="entry name" value="MITOCHONDRIAL RIBOSOME RECYCLING FACTOR PSEUDO 1"/>
    <property type="match status" value="1"/>
</dbReference>
<evidence type="ECO:0000256" key="3">
    <source>
        <dbReference type="SAM" id="Coils"/>
    </source>
</evidence>
<dbReference type="AlphaFoldDB" id="A0A1F4YHI9"/>
<gene>
    <name evidence="5" type="ORF">A2876_04920</name>
</gene>
<protein>
    <submittedName>
        <fullName evidence="5">Ribosome recycling factor</fullName>
    </submittedName>
</protein>
<organism evidence="5 6">
    <name type="scientific">Candidatus Amesbacteria bacterium RIFCSPHIGHO2_01_FULL_48_32b</name>
    <dbReference type="NCBI Taxonomy" id="1797253"/>
    <lineage>
        <taxon>Bacteria</taxon>
        <taxon>Candidatus Amesiibacteriota</taxon>
    </lineage>
</organism>
<comment type="similarity">
    <text evidence="1">Belongs to the RRF family.</text>
</comment>
<dbReference type="Proteomes" id="UP000178176">
    <property type="component" value="Unassembled WGS sequence"/>
</dbReference>
<dbReference type="SUPFAM" id="SSF55194">
    <property type="entry name" value="Ribosome recycling factor, RRF"/>
    <property type="match status" value="1"/>
</dbReference>
<keyword evidence="3" id="KW-0175">Coiled coil</keyword>
<dbReference type="GO" id="GO:0043023">
    <property type="term" value="F:ribosomal large subunit binding"/>
    <property type="evidence" value="ECO:0007669"/>
    <property type="project" value="TreeGrafter"/>
</dbReference>
<dbReference type="Gene3D" id="3.30.1360.40">
    <property type="match status" value="1"/>
</dbReference>
<evidence type="ECO:0000256" key="1">
    <source>
        <dbReference type="ARBA" id="ARBA00005912"/>
    </source>
</evidence>